<evidence type="ECO:0000256" key="1">
    <source>
        <dbReference type="ARBA" id="ARBA00022723"/>
    </source>
</evidence>
<keyword evidence="5" id="KW-1185">Reference proteome</keyword>
<organism evidence="4 5">
    <name type="scientific">Thiothrix winogradskyi</name>
    <dbReference type="NCBI Taxonomy" id="96472"/>
    <lineage>
        <taxon>Bacteria</taxon>
        <taxon>Pseudomonadati</taxon>
        <taxon>Pseudomonadota</taxon>
        <taxon>Gammaproteobacteria</taxon>
        <taxon>Thiotrichales</taxon>
        <taxon>Thiotrichaceae</taxon>
        <taxon>Thiothrix</taxon>
    </lineage>
</organism>
<dbReference type="Proteomes" id="UP001054801">
    <property type="component" value="Chromosome"/>
</dbReference>
<dbReference type="Pfam" id="PF01522">
    <property type="entry name" value="Polysacc_deac_1"/>
    <property type="match status" value="1"/>
</dbReference>
<dbReference type="EMBL" id="CP091244">
    <property type="protein sequence ID" value="UJS25088.1"/>
    <property type="molecule type" value="Genomic_DNA"/>
</dbReference>
<dbReference type="InterPro" id="IPR011330">
    <property type="entry name" value="Glyco_hydro/deAcase_b/a-brl"/>
</dbReference>
<keyword evidence="1" id="KW-0479">Metal-binding</keyword>
<evidence type="ECO:0000313" key="5">
    <source>
        <dbReference type="Proteomes" id="UP001054801"/>
    </source>
</evidence>
<dbReference type="Gene3D" id="3.20.20.370">
    <property type="entry name" value="Glycoside hydrolase/deacetylase"/>
    <property type="match status" value="1"/>
</dbReference>
<dbReference type="RefSeq" id="WP_236499824.1">
    <property type="nucleotide sequence ID" value="NZ_CP091244.1"/>
</dbReference>
<evidence type="ECO:0000259" key="3">
    <source>
        <dbReference type="Pfam" id="PF01522"/>
    </source>
</evidence>
<protein>
    <submittedName>
        <fullName evidence="4">Polysaccharide deacetylase family protein</fullName>
    </submittedName>
</protein>
<dbReference type="PANTHER" id="PTHR10587:SF133">
    <property type="entry name" value="CHITIN DEACETYLASE 1-RELATED"/>
    <property type="match status" value="1"/>
</dbReference>
<gene>
    <name evidence="4" type="ORF">L2Y54_03370</name>
</gene>
<name>A0ABY3T3I7_9GAMM</name>
<dbReference type="PANTHER" id="PTHR10587">
    <property type="entry name" value="GLYCOSYL TRANSFERASE-RELATED"/>
    <property type="match status" value="1"/>
</dbReference>
<dbReference type="InterPro" id="IPR050248">
    <property type="entry name" value="Polysacc_deacetylase_ArnD"/>
</dbReference>
<evidence type="ECO:0000256" key="2">
    <source>
        <dbReference type="ARBA" id="ARBA00022801"/>
    </source>
</evidence>
<accession>A0ABY3T3I7</accession>
<keyword evidence="2" id="KW-0378">Hydrolase</keyword>
<evidence type="ECO:0000313" key="4">
    <source>
        <dbReference type="EMBL" id="UJS25088.1"/>
    </source>
</evidence>
<proteinExistence type="predicted"/>
<reference evidence="4" key="1">
    <citation type="journal article" date="2022" name="Microorganisms">
        <title>Two New Species of Filamentous Sulfur Bacteria of the Genus Thiothrix, Thiothrix winogradskyi sp. nov. and 'Candidatus Thiothrix sulfatifontis' sp. nov.</title>
        <authorList>
            <person name="Ravin N.V."/>
            <person name="Rossetti S."/>
            <person name="Beletsky A.V."/>
            <person name="Kadnikov V.V."/>
            <person name="Rudenko T.S."/>
            <person name="Smolyakov D.D."/>
            <person name="Moskvitina M.I."/>
            <person name="Gureeva M.V."/>
            <person name="Mardanov A.V."/>
            <person name="Grabovich M.Y."/>
        </authorList>
    </citation>
    <scope>NUCLEOTIDE SEQUENCE</scope>
    <source>
        <strain evidence="4">CT3</strain>
    </source>
</reference>
<feature type="domain" description="NodB homology" evidence="3">
    <location>
        <begin position="32"/>
        <end position="138"/>
    </location>
</feature>
<dbReference type="SUPFAM" id="SSF88713">
    <property type="entry name" value="Glycoside hydrolase/deacetylase"/>
    <property type="match status" value="1"/>
</dbReference>
<sequence length="358" mass="39402">MQRFIKHFIYYCIFSVGLLLTPVAVYSASAGVVLTFDDTSIDQWHDFFAERNDVKATFFVSHWHTLSSSQIEKLRTLQNKGHEIGCHSYDHKPIHHAPYLSEASNVNLYLAEQVFPAIANMQAFGFYPVSFSYPNGRRTPVYDEAIRPHLPYLRSTTPNAGQTLSTLDELYHNSSKRYGFLSGDGIDSGYQKELPEITAALQRAKDRGEILTLYAHRILPAGETHNYGIPVSKLNAVIDRAKALGLRFYTFQEAYQVGNRGGAASSSEAPVTANSGSVSATVEGERVRVQWEGISADFIGIVPANQSEWQADMAGANADGSASGKLGITLSAAQRGQTYVAILYRNTSKVGASAPFRF</sequence>
<dbReference type="InterPro" id="IPR002509">
    <property type="entry name" value="NODB_dom"/>
</dbReference>